<accession>A0A3P8VBT9</accession>
<reference evidence="1" key="2">
    <citation type="submission" date="2025-08" db="UniProtKB">
        <authorList>
            <consortium name="Ensembl"/>
        </authorList>
    </citation>
    <scope>IDENTIFICATION</scope>
</reference>
<organism evidence="1 2">
    <name type="scientific">Cynoglossus semilaevis</name>
    <name type="common">Tongue sole</name>
    <dbReference type="NCBI Taxonomy" id="244447"/>
    <lineage>
        <taxon>Eukaryota</taxon>
        <taxon>Metazoa</taxon>
        <taxon>Chordata</taxon>
        <taxon>Craniata</taxon>
        <taxon>Vertebrata</taxon>
        <taxon>Euteleostomi</taxon>
        <taxon>Actinopterygii</taxon>
        <taxon>Neopterygii</taxon>
        <taxon>Teleostei</taxon>
        <taxon>Neoteleostei</taxon>
        <taxon>Acanthomorphata</taxon>
        <taxon>Carangaria</taxon>
        <taxon>Pleuronectiformes</taxon>
        <taxon>Pleuronectoidei</taxon>
        <taxon>Cynoglossidae</taxon>
        <taxon>Cynoglossinae</taxon>
        <taxon>Cynoglossus</taxon>
    </lineage>
</organism>
<proteinExistence type="predicted"/>
<dbReference type="InParanoid" id="A0A3P8VBT9"/>
<dbReference type="Ensembl" id="ENSCSET00000010835.1">
    <property type="protein sequence ID" value="ENSCSEP00000010706.1"/>
    <property type="gene ID" value="ENSCSEG00000006872.1"/>
</dbReference>
<protein>
    <submittedName>
        <fullName evidence="1">Uncharacterized protein</fullName>
    </submittedName>
</protein>
<sequence>MWLHSQLSSSKSTFDSRCYKHPFVDDPVIEMVQVDRKQEPGRDPPLPPGLKQHFWSMEFYCF</sequence>
<evidence type="ECO:0000313" key="2">
    <source>
        <dbReference type="Proteomes" id="UP000265120"/>
    </source>
</evidence>
<reference evidence="1 2" key="1">
    <citation type="journal article" date="2014" name="Nat. Genet.">
        <title>Whole-genome sequence of a flatfish provides insights into ZW sex chromosome evolution and adaptation to a benthic lifestyle.</title>
        <authorList>
            <person name="Chen S."/>
            <person name="Zhang G."/>
            <person name="Shao C."/>
            <person name="Huang Q."/>
            <person name="Liu G."/>
            <person name="Zhang P."/>
            <person name="Song W."/>
            <person name="An N."/>
            <person name="Chalopin D."/>
            <person name="Volff J.N."/>
            <person name="Hong Y."/>
            <person name="Li Q."/>
            <person name="Sha Z."/>
            <person name="Zhou H."/>
            <person name="Xie M."/>
            <person name="Yu Q."/>
            <person name="Liu Y."/>
            <person name="Xiang H."/>
            <person name="Wang N."/>
            <person name="Wu K."/>
            <person name="Yang C."/>
            <person name="Zhou Q."/>
            <person name="Liao X."/>
            <person name="Yang L."/>
            <person name="Hu Q."/>
            <person name="Zhang J."/>
            <person name="Meng L."/>
            <person name="Jin L."/>
            <person name="Tian Y."/>
            <person name="Lian J."/>
            <person name="Yang J."/>
            <person name="Miao G."/>
            <person name="Liu S."/>
            <person name="Liang Z."/>
            <person name="Yan F."/>
            <person name="Li Y."/>
            <person name="Sun B."/>
            <person name="Zhang H."/>
            <person name="Zhang J."/>
            <person name="Zhu Y."/>
            <person name="Du M."/>
            <person name="Zhao Y."/>
            <person name="Schartl M."/>
            <person name="Tang Q."/>
            <person name="Wang J."/>
        </authorList>
    </citation>
    <scope>NUCLEOTIDE SEQUENCE</scope>
</reference>
<dbReference type="Proteomes" id="UP000265120">
    <property type="component" value="Chromosome 1"/>
</dbReference>
<reference evidence="1" key="3">
    <citation type="submission" date="2025-09" db="UniProtKB">
        <authorList>
            <consortium name="Ensembl"/>
        </authorList>
    </citation>
    <scope>IDENTIFICATION</scope>
</reference>
<name>A0A3P8VBT9_CYNSE</name>
<evidence type="ECO:0000313" key="1">
    <source>
        <dbReference type="Ensembl" id="ENSCSEP00000010706.1"/>
    </source>
</evidence>
<keyword evidence="2" id="KW-1185">Reference proteome</keyword>
<dbReference type="AlphaFoldDB" id="A0A3P8VBT9"/>